<dbReference type="InterPro" id="IPR000866">
    <property type="entry name" value="AhpC/TSA"/>
</dbReference>
<feature type="domain" description="Thioredoxin" evidence="8">
    <location>
        <begin position="45"/>
        <end position="185"/>
    </location>
</feature>
<accession>A0A495JLY9</accession>
<feature type="chain" id="PRO_5019769711" evidence="7">
    <location>
        <begin position="23"/>
        <end position="215"/>
    </location>
</feature>
<evidence type="ECO:0000313" key="9">
    <source>
        <dbReference type="EMBL" id="RKR89675.1"/>
    </source>
</evidence>
<dbReference type="SUPFAM" id="SSF52833">
    <property type="entry name" value="Thioredoxin-like"/>
    <property type="match status" value="1"/>
</dbReference>
<keyword evidence="7" id="KW-0732">Signal</keyword>
<dbReference type="CDD" id="cd02966">
    <property type="entry name" value="TlpA_like_family"/>
    <property type="match status" value="1"/>
</dbReference>
<evidence type="ECO:0000256" key="5">
    <source>
        <dbReference type="ARBA" id="ARBA00023284"/>
    </source>
</evidence>
<protein>
    <submittedName>
        <fullName evidence="9">Thiol-disulfide isomerase/thioredoxin</fullName>
    </submittedName>
</protein>
<keyword evidence="3" id="KW-0812">Transmembrane</keyword>
<dbReference type="PANTHER" id="PTHR42852">
    <property type="entry name" value="THIOL:DISULFIDE INTERCHANGE PROTEIN DSBE"/>
    <property type="match status" value="1"/>
</dbReference>
<feature type="signal peptide" evidence="7">
    <location>
        <begin position="1"/>
        <end position="22"/>
    </location>
</feature>
<comment type="caution">
    <text evidence="9">The sequence shown here is derived from an EMBL/GenBank/DDBJ whole genome shotgun (WGS) entry which is preliminary data.</text>
</comment>
<dbReference type="GO" id="GO:0030313">
    <property type="term" value="C:cell envelope"/>
    <property type="evidence" value="ECO:0007669"/>
    <property type="project" value="UniProtKB-SubCell"/>
</dbReference>
<evidence type="ECO:0000256" key="2">
    <source>
        <dbReference type="ARBA" id="ARBA00022748"/>
    </source>
</evidence>
<dbReference type="Proteomes" id="UP000277671">
    <property type="component" value="Unassembled WGS sequence"/>
</dbReference>
<dbReference type="PROSITE" id="PS00194">
    <property type="entry name" value="THIOREDOXIN_1"/>
    <property type="match status" value="1"/>
</dbReference>
<evidence type="ECO:0000259" key="8">
    <source>
        <dbReference type="PROSITE" id="PS51352"/>
    </source>
</evidence>
<dbReference type="AlphaFoldDB" id="A0A495JLY9"/>
<evidence type="ECO:0000313" key="10">
    <source>
        <dbReference type="Proteomes" id="UP000277671"/>
    </source>
</evidence>
<dbReference type="GO" id="GO:0016209">
    <property type="term" value="F:antioxidant activity"/>
    <property type="evidence" value="ECO:0007669"/>
    <property type="project" value="InterPro"/>
</dbReference>
<dbReference type="InterPro" id="IPR013766">
    <property type="entry name" value="Thioredoxin_domain"/>
</dbReference>
<keyword evidence="10" id="KW-1185">Reference proteome</keyword>
<proteinExistence type="predicted"/>
<gene>
    <name evidence="9" type="ORF">BDK92_4031</name>
</gene>
<evidence type="ECO:0000256" key="7">
    <source>
        <dbReference type="SAM" id="SignalP"/>
    </source>
</evidence>
<dbReference type="Pfam" id="PF00578">
    <property type="entry name" value="AhpC-TSA"/>
    <property type="match status" value="1"/>
</dbReference>
<name>A0A495JLY9_9ACTN</name>
<evidence type="ECO:0000256" key="4">
    <source>
        <dbReference type="ARBA" id="ARBA00023157"/>
    </source>
</evidence>
<dbReference type="EMBL" id="RBKT01000001">
    <property type="protein sequence ID" value="RKR89675.1"/>
    <property type="molecule type" value="Genomic_DNA"/>
</dbReference>
<dbReference type="Gene3D" id="3.40.30.10">
    <property type="entry name" value="Glutaredoxin"/>
    <property type="match status" value="1"/>
</dbReference>
<feature type="compositionally biased region" description="Low complexity" evidence="6">
    <location>
        <begin position="195"/>
        <end position="215"/>
    </location>
</feature>
<dbReference type="PANTHER" id="PTHR42852:SF6">
    <property type="entry name" value="THIOL:DISULFIDE INTERCHANGE PROTEIN DSBE"/>
    <property type="match status" value="1"/>
</dbReference>
<keyword evidence="3" id="KW-0735">Signal-anchor</keyword>
<evidence type="ECO:0000256" key="1">
    <source>
        <dbReference type="ARBA" id="ARBA00004196"/>
    </source>
</evidence>
<reference evidence="9 10" key="1">
    <citation type="submission" date="2018-10" db="EMBL/GenBank/DDBJ databases">
        <title>Sequencing the genomes of 1000 actinobacteria strains.</title>
        <authorList>
            <person name="Klenk H.-P."/>
        </authorList>
    </citation>
    <scope>NUCLEOTIDE SEQUENCE [LARGE SCALE GENOMIC DNA]</scope>
    <source>
        <strain evidence="9 10">DSM 45175</strain>
    </source>
</reference>
<keyword evidence="5" id="KW-0676">Redox-active center</keyword>
<sequence length="215" mass="22475">MRLSPRVWVGAALSAVAVVALAGCSGGSWEEKCSTNADQAIECAPEDRAPAPKVSGELLDGGQYDITQDRGQVVVVNFWGSWCPPCRAEADDLESTFAATRDQGVRFIGVNVQDSRDKAKAFEQSLGVTYPSLFDSGNRVALNFEIPPNSTPATIVLDRDGKIAAVFRKPVLQSMLQPVVARVAAEKPATGGAVTTPTSSDAGSPSAGSPSPVAR</sequence>
<evidence type="ECO:0000256" key="3">
    <source>
        <dbReference type="ARBA" id="ARBA00022968"/>
    </source>
</evidence>
<evidence type="ECO:0000256" key="6">
    <source>
        <dbReference type="SAM" id="MobiDB-lite"/>
    </source>
</evidence>
<dbReference type="OrthoDB" id="9796554at2"/>
<keyword evidence="4" id="KW-1015">Disulfide bond</keyword>
<dbReference type="GO" id="GO:0017004">
    <property type="term" value="P:cytochrome complex assembly"/>
    <property type="evidence" value="ECO:0007669"/>
    <property type="project" value="UniProtKB-KW"/>
</dbReference>
<feature type="region of interest" description="Disordered" evidence="6">
    <location>
        <begin position="186"/>
        <end position="215"/>
    </location>
</feature>
<dbReference type="PROSITE" id="PS51352">
    <property type="entry name" value="THIOREDOXIN_2"/>
    <property type="match status" value="1"/>
</dbReference>
<organism evidence="9 10">
    <name type="scientific">Micromonospora pisi</name>
    <dbReference type="NCBI Taxonomy" id="589240"/>
    <lineage>
        <taxon>Bacteria</taxon>
        <taxon>Bacillati</taxon>
        <taxon>Actinomycetota</taxon>
        <taxon>Actinomycetes</taxon>
        <taxon>Micromonosporales</taxon>
        <taxon>Micromonosporaceae</taxon>
        <taxon>Micromonospora</taxon>
    </lineage>
</organism>
<dbReference type="GO" id="GO:0016853">
    <property type="term" value="F:isomerase activity"/>
    <property type="evidence" value="ECO:0007669"/>
    <property type="project" value="UniProtKB-KW"/>
</dbReference>
<keyword evidence="2" id="KW-0201">Cytochrome c-type biogenesis</keyword>
<keyword evidence="9" id="KW-0413">Isomerase</keyword>
<dbReference type="GO" id="GO:0016491">
    <property type="term" value="F:oxidoreductase activity"/>
    <property type="evidence" value="ECO:0007669"/>
    <property type="project" value="InterPro"/>
</dbReference>
<dbReference type="PROSITE" id="PS51257">
    <property type="entry name" value="PROKAR_LIPOPROTEIN"/>
    <property type="match status" value="1"/>
</dbReference>
<dbReference type="InterPro" id="IPR050553">
    <property type="entry name" value="Thioredoxin_ResA/DsbE_sf"/>
</dbReference>
<comment type="subcellular location">
    <subcellularLocation>
        <location evidence="1">Cell envelope</location>
    </subcellularLocation>
</comment>
<dbReference type="InterPro" id="IPR017937">
    <property type="entry name" value="Thioredoxin_CS"/>
</dbReference>
<dbReference type="InterPro" id="IPR036249">
    <property type="entry name" value="Thioredoxin-like_sf"/>
</dbReference>